<gene>
    <name evidence="2" type="ORF">ECPE_LOCUS12419</name>
</gene>
<dbReference type="PROSITE" id="PS50097">
    <property type="entry name" value="BTB"/>
    <property type="match status" value="1"/>
</dbReference>
<evidence type="ECO:0000259" key="1">
    <source>
        <dbReference type="PROSITE" id="PS50097"/>
    </source>
</evidence>
<evidence type="ECO:0000313" key="3">
    <source>
        <dbReference type="Proteomes" id="UP000272942"/>
    </source>
</evidence>
<dbReference type="OrthoDB" id="624345at2759"/>
<evidence type="ECO:0000313" key="4">
    <source>
        <dbReference type="WBParaSite" id="ECPE_0001245501-mRNA-1"/>
    </source>
</evidence>
<feature type="domain" description="BTB" evidence="1">
    <location>
        <begin position="14"/>
        <end position="77"/>
    </location>
</feature>
<protein>
    <submittedName>
        <fullName evidence="4">BTB domain-containing protein</fullName>
    </submittedName>
</protein>
<dbReference type="InterPro" id="IPR000210">
    <property type="entry name" value="BTB/POZ_dom"/>
</dbReference>
<reference evidence="4" key="1">
    <citation type="submission" date="2016-06" db="UniProtKB">
        <authorList>
            <consortium name="WormBaseParasite"/>
        </authorList>
    </citation>
    <scope>IDENTIFICATION</scope>
</reference>
<dbReference type="InterPro" id="IPR011333">
    <property type="entry name" value="SKP1/BTB/POZ_sf"/>
</dbReference>
<reference evidence="2 3" key="2">
    <citation type="submission" date="2018-11" db="EMBL/GenBank/DDBJ databases">
        <authorList>
            <consortium name="Pathogen Informatics"/>
        </authorList>
    </citation>
    <scope>NUCLEOTIDE SEQUENCE [LARGE SCALE GENOMIC DNA]</scope>
    <source>
        <strain evidence="2 3">Egypt</strain>
    </source>
</reference>
<dbReference type="WBParaSite" id="ECPE_0001245501-mRNA-1">
    <property type="protein sequence ID" value="ECPE_0001245501-mRNA-1"/>
    <property type="gene ID" value="ECPE_0001245501"/>
</dbReference>
<evidence type="ECO:0000313" key="2">
    <source>
        <dbReference type="EMBL" id="VDP89691.1"/>
    </source>
</evidence>
<dbReference type="EMBL" id="UZAN01052816">
    <property type="protein sequence ID" value="VDP89691.1"/>
    <property type="molecule type" value="Genomic_DNA"/>
</dbReference>
<proteinExistence type="predicted"/>
<dbReference type="Gene3D" id="3.30.710.10">
    <property type="entry name" value="Potassium Channel Kv1.1, Chain A"/>
    <property type="match status" value="1"/>
</dbReference>
<organism evidence="4">
    <name type="scientific">Echinostoma caproni</name>
    <dbReference type="NCBI Taxonomy" id="27848"/>
    <lineage>
        <taxon>Eukaryota</taxon>
        <taxon>Metazoa</taxon>
        <taxon>Spiralia</taxon>
        <taxon>Lophotrochozoa</taxon>
        <taxon>Platyhelminthes</taxon>
        <taxon>Trematoda</taxon>
        <taxon>Digenea</taxon>
        <taxon>Plagiorchiida</taxon>
        <taxon>Echinostomata</taxon>
        <taxon>Echinostomatoidea</taxon>
        <taxon>Echinostomatidae</taxon>
        <taxon>Echinostoma</taxon>
    </lineage>
</organism>
<sequence length="459" mass="52053">MMDIKQLRDTGELSDFTVYIGKNRFKLHKFPLYTKSEYFKDVASTNPVCELSDFPGGSKTFSVIADFCYGKKIDINPSNIVFLRVGADDLRMRGKDNLLELTKRFMDELFLKIVDKEDFCSLLVIIIAANSLKAPIASRILEDAIHIVHSNLMTSTPSSQEDRVPASESLVQLLVYLPFDLLAQLVKEIGFDSPNNQYAYRLITKYLERVMENYFLAQHQKNTESMELSMKDREMTEQEQINVTQRVDLSKCTTETLTDALNKDVLPAKLLAEAAIKVAEREKAKQTVPQEKEQLVNEVPKSTTTEEVVKDESYKYSKLSASPNIPMTSSLGLSPYLKGPWSRDYSRLPVTGPSGRNRLLSVFEAELRKELSQVPTRAYSRALCNTYLSSPHIQGTEMLDFFYLVDILLNKKKWLWFYVQTTQATEIISRCIKEATIVTHGGGGGDGEIRSHPHMPVKA</sequence>
<keyword evidence="3" id="KW-1185">Reference proteome</keyword>
<dbReference type="InterPro" id="IPR043454">
    <property type="entry name" value="NPH3/RPT2-like"/>
</dbReference>
<dbReference type="AlphaFoldDB" id="A0A183AZN4"/>
<accession>A0A183AZN4</accession>
<dbReference type="Pfam" id="PF00651">
    <property type="entry name" value="BTB"/>
    <property type="match status" value="1"/>
</dbReference>
<dbReference type="PANTHER" id="PTHR32370">
    <property type="entry name" value="OS12G0117600 PROTEIN"/>
    <property type="match status" value="1"/>
</dbReference>
<dbReference type="Proteomes" id="UP000272942">
    <property type="component" value="Unassembled WGS sequence"/>
</dbReference>
<dbReference type="SUPFAM" id="SSF54695">
    <property type="entry name" value="POZ domain"/>
    <property type="match status" value="1"/>
</dbReference>
<name>A0A183AZN4_9TREM</name>